<protein>
    <submittedName>
        <fullName evidence="2">Uncharacterized protein</fullName>
    </submittedName>
</protein>
<dbReference type="Proteomes" id="UP000193467">
    <property type="component" value="Unassembled WGS sequence"/>
</dbReference>
<evidence type="ECO:0000313" key="2">
    <source>
        <dbReference type="EMBL" id="ORY89027.1"/>
    </source>
</evidence>
<feature type="compositionally biased region" description="Pro residues" evidence="1">
    <location>
        <begin position="296"/>
        <end position="305"/>
    </location>
</feature>
<keyword evidence="3" id="KW-1185">Reference proteome</keyword>
<evidence type="ECO:0000313" key="3">
    <source>
        <dbReference type="Proteomes" id="UP000193467"/>
    </source>
</evidence>
<comment type="caution">
    <text evidence="2">The sequence shown here is derived from an EMBL/GenBank/DDBJ whole genome shotgun (WGS) entry which is preliminary data.</text>
</comment>
<dbReference type="InParanoid" id="A0A1Y2FY85"/>
<feature type="compositionally biased region" description="Low complexity" evidence="1">
    <location>
        <begin position="1"/>
        <end position="10"/>
    </location>
</feature>
<gene>
    <name evidence="2" type="ORF">BCR35DRAFT_191034</name>
</gene>
<feature type="compositionally biased region" description="Low complexity" evidence="1">
    <location>
        <begin position="306"/>
        <end position="317"/>
    </location>
</feature>
<proteinExistence type="predicted"/>
<dbReference type="AlphaFoldDB" id="A0A1Y2FY85"/>
<dbReference type="STRING" id="106004.A0A1Y2FY85"/>
<feature type="region of interest" description="Disordered" evidence="1">
    <location>
        <begin position="111"/>
        <end position="209"/>
    </location>
</feature>
<feature type="compositionally biased region" description="Polar residues" evidence="1">
    <location>
        <begin position="47"/>
        <end position="60"/>
    </location>
</feature>
<name>A0A1Y2FY85_9BASI</name>
<dbReference type="EMBL" id="MCGR01000007">
    <property type="protein sequence ID" value="ORY89027.1"/>
    <property type="molecule type" value="Genomic_DNA"/>
</dbReference>
<feature type="region of interest" description="Disordered" evidence="1">
    <location>
        <begin position="1"/>
        <end position="60"/>
    </location>
</feature>
<reference evidence="2 3" key="1">
    <citation type="submission" date="2016-07" db="EMBL/GenBank/DDBJ databases">
        <title>Pervasive Adenine N6-methylation of Active Genes in Fungi.</title>
        <authorList>
            <consortium name="DOE Joint Genome Institute"/>
            <person name="Mondo S.J."/>
            <person name="Dannebaum R.O."/>
            <person name="Kuo R.C."/>
            <person name="Labutti K."/>
            <person name="Haridas S."/>
            <person name="Kuo A."/>
            <person name="Salamov A."/>
            <person name="Ahrendt S.R."/>
            <person name="Lipzen A."/>
            <person name="Sullivan W."/>
            <person name="Andreopoulos W.B."/>
            <person name="Clum A."/>
            <person name="Lindquist E."/>
            <person name="Daum C."/>
            <person name="Ramamoorthy G.K."/>
            <person name="Gryganskyi A."/>
            <person name="Culley D."/>
            <person name="Magnuson J.K."/>
            <person name="James T.Y."/>
            <person name="O'Malley M.A."/>
            <person name="Stajich J.E."/>
            <person name="Spatafora J.W."/>
            <person name="Visel A."/>
            <person name="Grigoriev I.V."/>
        </authorList>
    </citation>
    <scope>NUCLEOTIDE SEQUENCE [LARGE SCALE GENOMIC DNA]</scope>
    <source>
        <strain evidence="2 3">62-1032</strain>
    </source>
</reference>
<accession>A0A1Y2FY85</accession>
<feature type="region of interest" description="Disordered" evidence="1">
    <location>
        <begin position="283"/>
        <end position="328"/>
    </location>
</feature>
<evidence type="ECO:0000256" key="1">
    <source>
        <dbReference type="SAM" id="MobiDB-lite"/>
    </source>
</evidence>
<sequence>MAPSHASSDSSEADEPVYPHAMASSLAGLPVRPQGAQNGAAEDDQESTGAATNGAKAQSGQLKDFLDLATTRSSAPADISARLEQKRIEHEKQRELQKRAFEEQMKQLELQQEQEERELMERVANGEVVPTPTSASPAPGKAATGGPVRSQSGNDLASFGEDDDKKSKYANAKSMPGSRRHSGEIKAGDAPADGQRRKGTDGQPMLNSFLFDDELDTDLQNAAWGGKYLQMNTDDDKFPVLHLTGPASNPQLSASSAALDLAPLSRPPLKLVATSAPALALREASGLSSRDRPARQPLPPPPSLPLRPRASSATVPSPTRPRRPSARALVDPLDLALVLDSSLPPGAPSAALEEAPVAGVAPSLRRSLVDSMVDSER</sequence>
<dbReference type="OrthoDB" id="668540at2759"/>
<feature type="region of interest" description="Disordered" evidence="1">
    <location>
        <begin position="67"/>
        <end position="86"/>
    </location>
</feature>
<organism evidence="2 3">
    <name type="scientific">Leucosporidium creatinivorum</name>
    <dbReference type="NCBI Taxonomy" id="106004"/>
    <lineage>
        <taxon>Eukaryota</taxon>
        <taxon>Fungi</taxon>
        <taxon>Dikarya</taxon>
        <taxon>Basidiomycota</taxon>
        <taxon>Pucciniomycotina</taxon>
        <taxon>Microbotryomycetes</taxon>
        <taxon>Leucosporidiales</taxon>
        <taxon>Leucosporidium</taxon>
    </lineage>
</organism>